<sequence>MGAGGVIGNKQLWMTRLDDHRFGVQSLNADAHILTFQRMRVGYNIGRSRKILRQHQFVTGKLVSQYHLLTFQRMRVRNNIGRSRKISRQHQFVTEQDFLCQTTLVVATKDGFIEACGENLVSKGFRSTKPRSGLSEVEELKAKLESKGKVVAILRSYVGRC</sequence>
<organism evidence="1 2">
    <name type="scientific">Hibiscus sabdariffa</name>
    <name type="common">roselle</name>
    <dbReference type="NCBI Taxonomy" id="183260"/>
    <lineage>
        <taxon>Eukaryota</taxon>
        <taxon>Viridiplantae</taxon>
        <taxon>Streptophyta</taxon>
        <taxon>Embryophyta</taxon>
        <taxon>Tracheophyta</taxon>
        <taxon>Spermatophyta</taxon>
        <taxon>Magnoliopsida</taxon>
        <taxon>eudicotyledons</taxon>
        <taxon>Gunneridae</taxon>
        <taxon>Pentapetalae</taxon>
        <taxon>rosids</taxon>
        <taxon>malvids</taxon>
        <taxon>Malvales</taxon>
        <taxon>Malvaceae</taxon>
        <taxon>Malvoideae</taxon>
        <taxon>Hibiscus</taxon>
    </lineage>
</organism>
<gene>
    <name evidence="1" type="ORF">V6N12_065549</name>
</gene>
<dbReference type="EMBL" id="JBBPBM010000002">
    <property type="protein sequence ID" value="KAK8597073.1"/>
    <property type="molecule type" value="Genomic_DNA"/>
</dbReference>
<keyword evidence="2" id="KW-1185">Reference proteome</keyword>
<proteinExistence type="predicted"/>
<comment type="caution">
    <text evidence="1">The sequence shown here is derived from an EMBL/GenBank/DDBJ whole genome shotgun (WGS) entry which is preliminary data.</text>
</comment>
<name>A0ABR2G987_9ROSI</name>
<evidence type="ECO:0000313" key="1">
    <source>
        <dbReference type="EMBL" id="KAK8597073.1"/>
    </source>
</evidence>
<dbReference type="Proteomes" id="UP001472677">
    <property type="component" value="Unassembled WGS sequence"/>
</dbReference>
<reference evidence="1 2" key="1">
    <citation type="journal article" date="2024" name="G3 (Bethesda)">
        <title>Genome assembly of Hibiscus sabdariffa L. provides insights into metabolisms of medicinal natural products.</title>
        <authorList>
            <person name="Kim T."/>
        </authorList>
    </citation>
    <scope>NUCLEOTIDE SEQUENCE [LARGE SCALE GENOMIC DNA]</scope>
    <source>
        <strain evidence="1">TK-2024</strain>
        <tissue evidence="1">Old leaves</tissue>
    </source>
</reference>
<protein>
    <submittedName>
        <fullName evidence="1">Uncharacterized protein</fullName>
    </submittedName>
</protein>
<accession>A0ABR2G987</accession>
<evidence type="ECO:0000313" key="2">
    <source>
        <dbReference type="Proteomes" id="UP001472677"/>
    </source>
</evidence>